<dbReference type="AlphaFoldDB" id="A0A1H5WW65"/>
<keyword evidence="1" id="KW-1133">Transmembrane helix</keyword>
<evidence type="ECO:0000313" key="2">
    <source>
        <dbReference type="EMBL" id="SEG03714.1"/>
    </source>
</evidence>
<keyword evidence="1" id="KW-0812">Transmembrane</keyword>
<evidence type="ECO:0000313" key="3">
    <source>
        <dbReference type="Proteomes" id="UP000236738"/>
    </source>
</evidence>
<organism evidence="2 3">
    <name type="scientific">Halpernia humi</name>
    <dbReference type="NCBI Taxonomy" id="493375"/>
    <lineage>
        <taxon>Bacteria</taxon>
        <taxon>Pseudomonadati</taxon>
        <taxon>Bacteroidota</taxon>
        <taxon>Flavobacteriia</taxon>
        <taxon>Flavobacteriales</taxon>
        <taxon>Weeksellaceae</taxon>
        <taxon>Chryseobacterium group</taxon>
        <taxon>Halpernia</taxon>
    </lineage>
</organism>
<dbReference type="Proteomes" id="UP000236738">
    <property type="component" value="Unassembled WGS sequence"/>
</dbReference>
<proteinExistence type="predicted"/>
<dbReference type="RefSeq" id="WP_233740499.1">
    <property type="nucleotide sequence ID" value="NZ_FNUS01000002.1"/>
</dbReference>
<accession>A0A1H5WW65</accession>
<reference evidence="3" key="1">
    <citation type="submission" date="2016-10" db="EMBL/GenBank/DDBJ databases">
        <authorList>
            <person name="Varghese N."/>
            <person name="Submissions S."/>
        </authorList>
    </citation>
    <scope>NUCLEOTIDE SEQUENCE [LARGE SCALE GENOMIC DNA]</scope>
    <source>
        <strain evidence="3">DSM 21580</strain>
    </source>
</reference>
<feature type="transmembrane region" description="Helical" evidence="1">
    <location>
        <begin position="55"/>
        <end position="72"/>
    </location>
</feature>
<evidence type="ECO:0000256" key="1">
    <source>
        <dbReference type="SAM" id="Phobius"/>
    </source>
</evidence>
<protein>
    <recommendedName>
        <fullName evidence="4">Signal peptidase</fullName>
    </recommendedName>
</protein>
<dbReference type="EMBL" id="FNUS01000002">
    <property type="protein sequence ID" value="SEG03714.1"/>
    <property type="molecule type" value="Genomic_DNA"/>
</dbReference>
<keyword evidence="3" id="KW-1185">Reference proteome</keyword>
<gene>
    <name evidence="2" type="ORF">SAMN05421847_1358</name>
</gene>
<sequence length="80" mass="8460">MKKNFTNKIGVFLLLLVSILFNTLSASEPIAPPPAPGVGGGGTGGPGIAASPIDMYQIVLFLSAVFLIGYFYKKIKFVKN</sequence>
<name>A0A1H5WW65_9FLAO</name>
<evidence type="ECO:0008006" key="4">
    <source>
        <dbReference type="Google" id="ProtNLM"/>
    </source>
</evidence>
<keyword evidence="1" id="KW-0472">Membrane</keyword>